<evidence type="ECO:0000256" key="6">
    <source>
        <dbReference type="ARBA" id="ARBA00023163"/>
    </source>
</evidence>
<feature type="domain" description="BZIP" evidence="11">
    <location>
        <begin position="220"/>
        <end position="263"/>
    </location>
</feature>
<dbReference type="GO" id="GO:0009651">
    <property type="term" value="P:response to salt stress"/>
    <property type="evidence" value="ECO:0007669"/>
    <property type="project" value="EnsemblPlants"/>
</dbReference>
<dbReference type="GO" id="GO:0009738">
    <property type="term" value="P:abscisic acid-activated signaling pathway"/>
    <property type="evidence" value="ECO:0007669"/>
    <property type="project" value="UniProtKB-KW"/>
</dbReference>
<keyword evidence="2" id="KW-0597">Phosphoprotein</keyword>
<dbReference type="PROSITE" id="PS00036">
    <property type="entry name" value="BZIP_BASIC"/>
    <property type="match status" value="1"/>
</dbReference>
<evidence type="ECO:0000256" key="7">
    <source>
        <dbReference type="ARBA" id="ARBA00023242"/>
    </source>
</evidence>
<comment type="subcellular location">
    <subcellularLocation>
        <location evidence="1">Nucleus</location>
    </subcellularLocation>
</comment>
<dbReference type="PROSITE" id="PS50217">
    <property type="entry name" value="BZIP"/>
    <property type="match status" value="1"/>
</dbReference>
<feature type="region of interest" description="Disordered" evidence="10">
    <location>
        <begin position="1"/>
        <end position="38"/>
    </location>
</feature>
<accession>J3L620</accession>
<dbReference type="STRING" id="4533.J3L620"/>
<keyword evidence="5" id="KW-0238">DNA-binding</keyword>
<dbReference type="OMA" id="GYNGMAV"/>
<dbReference type="GO" id="GO:0042803">
    <property type="term" value="F:protein homodimerization activity"/>
    <property type="evidence" value="ECO:0007669"/>
    <property type="project" value="EnsemblPlants"/>
</dbReference>
<dbReference type="GO" id="GO:0009414">
    <property type="term" value="P:response to water deprivation"/>
    <property type="evidence" value="ECO:0007669"/>
    <property type="project" value="EnsemblPlants"/>
</dbReference>
<keyword evidence="3" id="KW-0938">Abscisic acid signaling pathway</keyword>
<protein>
    <recommendedName>
        <fullName evidence="11">BZIP domain-containing protein</fullName>
    </recommendedName>
</protein>
<keyword evidence="6" id="KW-0804">Transcription</keyword>
<dbReference type="eggNOG" id="ENOG502QPJH">
    <property type="taxonomic scope" value="Eukaryota"/>
</dbReference>
<name>J3L620_ORYBR</name>
<reference evidence="12" key="2">
    <citation type="submission" date="2013-04" db="UniProtKB">
        <authorList>
            <consortium name="EnsemblPlants"/>
        </authorList>
    </citation>
    <scope>IDENTIFICATION</scope>
</reference>
<dbReference type="Proteomes" id="UP000006038">
    <property type="component" value="Chromosome 1"/>
</dbReference>
<dbReference type="PANTHER" id="PTHR22952:SF175">
    <property type="entry name" value="PROTEIN ABSCISIC ACID-INSENSITIVE 5"/>
    <property type="match status" value="1"/>
</dbReference>
<evidence type="ECO:0000256" key="3">
    <source>
        <dbReference type="ARBA" id="ARBA00022682"/>
    </source>
</evidence>
<dbReference type="Gramene" id="OB01G46760.1">
    <property type="protein sequence ID" value="OB01G46760.1"/>
    <property type="gene ID" value="OB01G46760"/>
</dbReference>
<dbReference type="GO" id="GO:0043565">
    <property type="term" value="F:sequence-specific DNA binding"/>
    <property type="evidence" value="ECO:0007669"/>
    <property type="project" value="EnsemblPlants"/>
</dbReference>
<dbReference type="EnsemblPlants" id="OB01G46760.1">
    <property type="protein sequence ID" value="OB01G46760.1"/>
    <property type="gene ID" value="OB01G46760"/>
</dbReference>
<evidence type="ECO:0000256" key="2">
    <source>
        <dbReference type="ARBA" id="ARBA00022553"/>
    </source>
</evidence>
<evidence type="ECO:0000256" key="8">
    <source>
        <dbReference type="ARBA" id="ARBA00061369"/>
    </source>
</evidence>
<dbReference type="Gene3D" id="1.20.5.170">
    <property type="match status" value="1"/>
</dbReference>
<dbReference type="GO" id="GO:0005634">
    <property type="term" value="C:nucleus"/>
    <property type="evidence" value="ECO:0007669"/>
    <property type="project" value="UniProtKB-SubCell"/>
</dbReference>
<reference evidence="12" key="1">
    <citation type="journal article" date="2013" name="Nat. Commun.">
        <title>Whole-genome sequencing of Oryza brachyantha reveals mechanisms underlying Oryza genome evolution.</title>
        <authorList>
            <person name="Chen J."/>
            <person name="Huang Q."/>
            <person name="Gao D."/>
            <person name="Wang J."/>
            <person name="Lang Y."/>
            <person name="Liu T."/>
            <person name="Li B."/>
            <person name="Bai Z."/>
            <person name="Luis Goicoechea J."/>
            <person name="Liang C."/>
            <person name="Chen C."/>
            <person name="Zhang W."/>
            <person name="Sun S."/>
            <person name="Liao Y."/>
            <person name="Zhang X."/>
            <person name="Yang L."/>
            <person name="Song C."/>
            <person name="Wang M."/>
            <person name="Shi J."/>
            <person name="Liu G."/>
            <person name="Liu J."/>
            <person name="Zhou H."/>
            <person name="Zhou W."/>
            <person name="Yu Q."/>
            <person name="An N."/>
            <person name="Chen Y."/>
            <person name="Cai Q."/>
            <person name="Wang B."/>
            <person name="Liu B."/>
            <person name="Min J."/>
            <person name="Huang Y."/>
            <person name="Wu H."/>
            <person name="Li Z."/>
            <person name="Zhang Y."/>
            <person name="Yin Y."/>
            <person name="Song W."/>
            <person name="Jiang J."/>
            <person name="Jackson S.A."/>
            <person name="Wing R.A."/>
            <person name="Wang J."/>
            <person name="Chen M."/>
        </authorList>
    </citation>
    <scope>NUCLEOTIDE SEQUENCE [LARGE SCALE GENOMIC DNA]</scope>
    <source>
        <strain evidence="12">cv. IRGC 101232</strain>
    </source>
</reference>
<dbReference type="AlphaFoldDB" id="J3L620"/>
<sequence>MASEMSKNMKAADDQEVTSQERDQSGGTKADGEEQVAPLARQSSILSLTLEELQNSLCEPGRNFGSMNMDEFVANIWNAEEFQAATGGCKGAMEETKAAGVVRGSFSGQAPMAAGMVHGPVNPMQQGQAGPMMFPMAPANTIYPVMGDGMGYPGGYNGMAVVPPPPPAQGAIAALSPGSSDGMSAMTHADMMNCIGNGMIIENGTRKRPHREDGCAEKTVERRQRRMIKNRESAARSRARKQAYTVELEAELNYLKQENARLRDAEKTILLTKKQMLVEKMMEQSKEKMNAKKGGSQLRRCGSCVW</sequence>
<keyword evidence="7" id="KW-0539">Nucleus</keyword>
<dbReference type="GO" id="GO:0009409">
    <property type="term" value="P:response to cold"/>
    <property type="evidence" value="ECO:0007669"/>
    <property type="project" value="EnsemblPlants"/>
</dbReference>
<evidence type="ECO:0000313" key="13">
    <source>
        <dbReference type="Proteomes" id="UP000006038"/>
    </source>
</evidence>
<dbReference type="GO" id="GO:0045893">
    <property type="term" value="P:positive regulation of DNA-templated transcription"/>
    <property type="evidence" value="ECO:0007669"/>
    <property type="project" value="InterPro"/>
</dbReference>
<dbReference type="FunFam" id="1.20.5.170:FF:000060">
    <property type="entry name" value="protein ABSCISIC ACID-INSENSITIVE 5 isoform X1"/>
    <property type="match status" value="1"/>
</dbReference>
<organism evidence="12">
    <name type="scientific">Oryza brachyantha</name>
    <name type="common">malo sina</name>
    <dbReference type="NCBI Taxonomy" id="4533"/>
    <lineage>
        <taxon>Eukaryota</taxon>
        <taxon>Viridiplantae</taxon>
        <taxon>Streptophyta</taxon>
        <taxon>Embryophyta</taxon>
        <taxon>Tracheophyta</taxon>
        <taxon>Spermatophyta</taxon>
        <taxon>Magnoliopsida</taxon>
        <taxon>Liliopsida</taxon>
        <taxon>Poales</taxon>
        <taxon>Poaceae</taxon>
        <taxon>BOP clade</taxon>
        <taxon>Oryzoideae</taxon>
        <taxon>Oryzeae</taxon>
        <taxon>Oryzinae</taxon>
        <taxon>Oryza</taxon>
    </lineage>
</organism>
<dbReference type="HOGENOM" id="CLU_043238_1_0_1"/>
<evidence type="ECO:0000256" key="9">
    <source>
        <dbReference type="SAM" id="Coils"/>
    </source>
</evidence>
<comment type="similarity">
    <text evidence="8">Belongs to the bZIP family. ABI5 subfamily.</text>
</comment>
<keyword evidence="4" id="KW-0805">Transcription regulation</keyword>
<keyword evidence="9" id="KW-0175">Coiled coil</keyword>
<dbReference type="InterPro" id="IPR043452">
    <property type="entry name" value="BZIP46-like"/>
</dbReference>
<proteinExistence type="inferred from homology"/>
<dbReference type="GO" id="GO:0003700">
    <property type="term" value="F:DNA-binding transcription factor activity"/>
    <property type="evidence" value="ECO:0007669"/>
    <property type="project" value="EnsemblPlants"/>
</dbReference>
<dbReference type="SMART" id="SM00338">
    <property type="entry name" value="BRLZ"/>
    <property type="match status" value="1"/>
</dbReference>
<dbReference type="Pfam" id="PF07716">
    <property type="entry name" value="bZIP_2"/>
    <property type="match status" value="1"/>
</dbReference>
<dbReference type="GO" id="GO:0010152">
    <property type="term" value="P:pollen maturation"/>
    <property type="evidence" value="ECO:0007669"/>
    <property type="project" value="EnsemblPlants"/>
</dbReference>
<keyword evidence="13" id="KW-1185">Reference proteome</keyword>
<evidence type="ECO:0000256" key="1">
    <source>
        <dbReference type="ARBA" id="ARBA00004123"/>
    </source>
</evidence>
<evidence type="ECO:0000256" key="4">
    <source>
        <dbReference type="ARBA" id="ARBA00023015"/>
    </source>
</evidence>
<evidence type="ECO:0000259" key="11">
    <source>
        <dbReference type="PROSITE" id="PS50217"/>
    </source>
</evidence>
<evidence type="ECO:0000256" key="10">
    <source>
        <dbReference type="SAM" id="MobiDB-lite"/>
    </source>
</evidence>
<dbReference type="CDD" id="cd14707">
    <property type="entry name" value="bZIP_plant_BZIP46"/>
    <property type="match status" value="1"/>
</dbReference>
<dbReference type="GO" id="GO:0009845">
    <property type="term" value="P:seed germination"/>
    <property type="evidence" value="ECO:0007669"/>
    <property type="project" value="EnsemblPlants"/>
</dbReference>
<dbReference type="SUPFAM" id="SSF57959">
    <property type="entry name" value="Leucine zipper domain"/>
    <property type="match status" value="1"/>
</dbReference>
<dbReference type="InterPro" id="IPR046347">
    <property type="entry name" value="bZIP_sf"/>
</dbReference>
<evidence type="ECO:0000313" key="12">
    <source>
        <dbReference type="EnsemblPlants" id="OB01G46760.1"/>
    </source>
</evidence>
<feature type="coiled-coil region" evidence="9">
    <location>
        <begin position="245"/>
        <end position="275"/>
    </location>
</feature>
<dbReference type="InterPro" id="IPR004827">
    <property type="entry name" value="bZIP"/>
</dbReference>
<dbReference type="PANTHER" id="PTHR22952">
    <property type="entry name" value="CAMP-RESPONSE ELEMENT BINDING PROTEIN-RELATED"/>
    <property type="match status" value="1"/>
</dbReference>
<evidence type="ECO:0000256" key="5">
    <source>
        <dbReference type="ARBA" id="ARBA00023125"/>
    </source>
</evidence>